<sequence length="212" mass="22314">MKKAKRNIIIVTVMLFVCAAVYLNWSYNNSWGRADEAMVEAEDAAMAAALAEEEEAEAAFDYFAEARLTRQTSRDEALSLLQTAAASESASQETIDSAMDAIAAMAQWSMQETQVENLLIARGFEDCVVYMADGSVTVAVPAPAEGLSEADVARITETITAETDYDASQLRVIEIKPGATAETSGDAAEAADETLAAPATASPAAAETSPAA</sequence>
<reference evidence="3" key="2">
    <citation type="journal article" date="2021" name="PeerJ">
        <title>Extensive microbial diversity within the chicken gut microbiome revealed by metagenomics and culture.</title>
        <authorList>
            <person name="Gilroy R."/>
            <person name="Ravi A."/>
            <person name="Getino M."/>
            <person name="Pursley I."/>
            <person name="Horton D.L."/>
            <person name="Alikhan N.F."/>
            <person name="Baker D."/>
            <person name="Gharbi K."/>
            <person name="Hall N."/>
            <person name="Watson M."/>
            <person name="Adriaenssens E.M."/>
            <person name="Foster-Nyarko E."/>
            <person name="Jarju S."/>
            <person name="Secka A."/>
            <person name="Antonio M."/>
            <person name="Oren A."/>
            <person name="Chaudhuri R.R."/>
            <person name="La Ragione R."/>
            <person name="Hildebrand F."/>
            <person name="Pallen M.J."/>
        </authorList>
    </citation>
    <scope>NUCLEOTIDE SEQUENCE</scope>
    <source>
        <strain evidence="3">ChiBcolR7-354</strain>
    </source>
</reference>
<keyword evidence="2" id="KW-1133">Transmembrane helix</keyword>
<accession>A0A9D0ZDR4</accession>
<dbReference type="Gene3D" id="1.10.287.4300">
    <property type="entry name" value="Stage III sporulation protein AH-like"/>
    <property type="match status" value="1"/>
</dbReference>
<reference evidence="3" key="1">
    <citation type="submission" date="2020-10" db="EMBL/GenBank/DDBJ databases">
        <authorList>
            <person name="Gilroy R."/>
        </authorList>
    </citation>
    <scope>NUCLEOTIDE SEQUENCE</scope>
    <source>
        <strain evidence="3">ChiBcolR7-354</strain>
    </source>
</reference>
<evidence type="ECO:0000313" key="4">
    <source>
        <dbReference type="Proteomes" id="UP000824262"/>
    </source>
</evidence>
<dbReference type="InterPro" id="IPR038503">
    <property type="entry name" value="SpoIIIAH_sf"/>
</dbReference>
<protein>
    <submittedName>
        <fullName evidence="3">SpoIIIAH-like family protein</fullName>
    </submittedName>
</protein>
<evidence type="ECO:0000313" key="3">
    <source>
        <dbReference type="EMBL" id="HIQ78747.1"/>
    </source>
</evidence>
<dbReference type="Pfam" id="PF12685">
    <property type="entry name" value="SpoIIIAH"/>
    <property type="match status" value="1"/>
</dbReference>
<dbReference type="InterPro" id="IPR024232">
    <property type="entry name" value="SpoIIIAH"/>
</dbReference>
<comment type="caution">
    <text evidence="3">The sequence shown here is derived from an EMBL/GenBank/DDBJ whole genome shotgun (WGS) entry which is preliminary data.</text>
</comment>
<feature type="transmembrane region" description="Helical" evidence="2">
    <location>
        <begin position="7"/>
        <end position="25"/>
    </location>
</feature>
<keyword evidence="2" id="KW-0812">Transmembrane</keyword>
<keyword evidence="2" id="KW-0472">Membrane</keyword>
<evidence type="ECO:0000256" key="2">
    <source>
        <dbReference type="SAM" id="Phobius"/>
    </source>
</evidence>
<dbReference type="EMBL" id="DVGA01000056">
    <property type="protein sequence ID" value="HIQ78747.1"/>
    <property type="molecule type" value="Genomic_DNA"/>
</dbReference>
<feature type="compositionally biased region" description="Low complexity" evidence="1">
    <location>
        <begin position="193"/>
        <end position="212"/>
    </location>
</feature>
<dbReference type="Proteomes" id="UP000824262">
    <property type="component" value="Unassembled WGS sequence"/>
</dbReference>
<gene>
    <name evidence="3" type="ORF">IAB77_05750</name>
</gene>
<name>A0A9D0ZDR4_9FIRM</name>
<proteinExistence type="predicted"/>
<evidence type="ECO:0000256" key="1">
    <source>
        <dbReference type="SAM" id="MobiDB-lite"/>
    </source>
</evidence>
<organism evidence="3 4">
    <name type="scientific">Candidatus Scatomorpha intestinavium</name>
    <dbReference type="NCBI Taxonomy" id="2840922"/>
    <lineage>
        <taxon>Bacteria</taxon>
        <taxon>Bacillati</taxon>
        <taxon>Bacillota</taxon>
        <taxon>Clostridia</taxon>
        <taxon>Eubacteriales</taxon>
        <taxon>Candidatus Scatomorpha</taxon>
    </lineage>
</organism>
<dbReference type="AlphaFoldDB" id="A0A9D0ZDR4"/>
<feature type="region of interest" description="Disordered" evidence="1">
    <location>
        <begin position="178"/>
        <end position="212"/>
    </location>
</feature>